<dbReference type="InterPro" id="IPR011006">
    <property type="entry name" value="CheY-like_superfamily"/>
</dbReference>
<dbReference type="GO" id="GO:0043565">
    <property type="term" value="F:sequence-specific DNA binding"/>
    <property type="evidence" value="ECO:0007669"/>
    <property type="project" value="InterPro"/>
</dbReference>
<dbReference type="Proteomes" id="UP000249890">
    <property type="component" value="Chromosome"/>
</dbReference>
<dbReference type="SMART" id="SM00448">
    <property type="entry name" value="REC"/>
    <property type="match status" value="1"/>
</dbReference>
<dbReference type="PROSITE" id="PS01124">
    <property type="entry name" value="HTH_ARAC_FAMILY_2"/>
    <property type="match status" value="1"/>
</dbReference>
<dbReference type="SUPFAM" id="SSF52172">
    <property type="entry name" value="CheY-like"/>
    <property type="match status" value="1"/>
</dbReference>
<dbReference type="GO" id="GO:0003700">
    <property type="term" value="F:DNA-binding transcription factor activity"/>
    <property type="evidence" value="ECO:0007669"/>
    <property type="project" value="InterPro"/>
</dbReference>
<dbReference type="SUPFAM" id="SSF46689">
    <property type="entry name" value="Homeodomain-like"/>
    <property type="match status" value="1"/>
</dbReference>
<evidence type="ECO:0000259" key="9">
    <source>
        <dbReference type="PROSITE" id="PS01124"/>
    </source>
</evidence>
<dbReference type="InterPro" id="IPR009057">
    <property type="entry name" value="Homeodomain-like_sf"/>
</dbReference>
<keyword evidence="5" id="KW-0805">Transcription regulation</keyword>
<dbReference type="GO" id="GO:0005737">
    <property type="term" value="C:cytoplasm"/>
    <property type="evidence" value="ECO:0007669"/>
    <property type="project" value="UniProtKB-SubCell"/>
</dbReference>
<dbReference type="KEGG" id="pdh:B9T62_38520"/>
<dbReference type="PROSITE" id="PS50110">
    <property type="entry name" value="RESPONSE_REGULATORY"/>
    <property type="match status" value="1"/>
</dbReference>
<name>A0A2Z2KIP5_9BACL</name>
<accession>A0A2Z2KIP5</accession>
<dbReference type="GO" id="GO:0000160">
    <property type="term" value="P:phosphorelay signal transduction system"/>
    <property type="evidence" value="ECO:0007669"/>
    <property type="project" value="UniProtKB-KW"/>
</dbReference>
<keyword evidence="12" id="KW-1185">Reference proteome</keyword>
<dbReference type="InterPro" id="IPR051552">
    <property type="entry name" value="HptR"/>
</dbReference>
<evidence type="ECO:0000256" key="1">
    <source>
        <dbReference type="ARBA" id="ARBA00004496"/>
    </source>
</evidence>
<dbReference type="Gene3D" id="1.10.10.60">
    <property type="entry name" value="Homeodomain-like"/>
    <property type="match status" value="2"/>
</dbReference>
<keyword evidence="2" id="KW-0963">Cytoplasm</keyword>
<evidence type="ECO:0000256" key="2">
    <source>
        <dbReference type="ARBA" id="ARBA00022490"/>
    </source>
</evidence>
<feature type="domain" description="Response regulatory" evidence="10">
    <location>
        <begin position="4"/>
        <end position="122"/>
    </location>
</feature>
<dbReference type="RefSeq" id="WP_087920053.1">
    <property type="nucleotide sequence ID" value="NZ_CP021780.1"/>
</dbReference>
<reference evidence="11 12" key="1">
    <citation type="submission" date="2017-06" db="EMBL/GenBank/DDBJ databases">
        <title>Complete genome sequence of Paenibacillus donghaensis KCTC 13049T isolated from East Sea sediment, South Korea.</title>
        <authorList>
            <person name="Jung B.K."/>
            <person name="Hong S.-J."/>
            <person name="Shin J.-H."/>
        </authorList>
    </citation>
    <scope>NUCLEOTIDE SEQUENCE [LARGE SCALE GENOMIC DNA]</scope>
    <source>
        <strain evidence="11 12">KCTC 13049</strain>
    </source>
</reference>
<organism evidence="11 12">
    <name type="scientific">Paenibacillus donghaensis</name>
    <dbReference type="NCBI Taxonomy" id="414771"/>
    <lineage>
        <taxon>Bacteria</taxon>
        <taxon>Bacillati</taxon>
        <taxon>Bacillota</taxon>
        <taxon>Bacilli</taxon>
        <taxon>Bacillales</taxon>
        <taxon>Paenibacillaceae</taxon>
        <taxon>Paenibacillus</taxon>
    </lineage>
</organism>
<dbReference type="PANTHER" id="PTHR42713:SF3">
    <property type="entry name" value="TRANSCRIPTIONAL REGULATORY PROTEIN HPTR"/>
    <property type="match status" value="1"/>
</dbReference>
<protein>
    <submittedName>
        <fullName evidence="11">DNA-binding response regulator</fullName>
    </submittedName>
</protein>
<dbReference type="CDD" id="cd17536">
    <property type="entry name" value="REC_YesN-like"/>
    <property type="match status" value="1"/>
</dbReference>
<dbReference type="OrthoDB" id="342399at2"/>
<gene>
    <name evidence="11" type="ORF">B9T62_38520</name>
</gene>
<evidence type="ECO:0000313" key="11">
    <source>
        <dbReference type="EMBL" id="ASA26094.1"/>
    </source>
</evidence>
<proteinExistence type="predicted"/>
<feature type="modified residue" description="4-aspartylphosphate" evidence="8">
    <location>
        <position position="56"/>
    </location>
</feature>
<dbReference type="EMBL" id="CP021780">
    <property type="protein sequence ID" value="ASA26094.1"/>
    <property type="molecule type" value="Genomic_DNA"/>
</dbReference>
<dbReference type="SMART" id="SM00342">
    <property type="entry name" value="HTH_ARAC"/>
    <property type="match status" value="1"/>
</dbReference>
<evidence type="ECO:0000256" key="7">
    <source>
        <dbReference type="ARBA" id="ARBA00023163"/>
    </source>
</evidence>
<evidence type="ECO:0000313" key="12">
    <source>
        <dbReference type="Proteomes" id="UP000249890"/>
    </source>
</evidence>
<evidence type="ECO:0000256" key="5">
    <source>
        <dbReference type="ARBA" id="ARBA00023015"/>
    </source>
</evidence>
<sequence>MKYRVLLIDDEPSALEGMLLWINWEELGFEVCGTSSNGREGLELIRKLQPDLVITDVNMPLMNGLEMIAAWQQEGSRETKFAIVSGYSEFEYAQTAIRYGISYYLLKPIFPEEAAEELMEIYQELEQETRNRNLNQIASSEEIVTLIKGLLHDKPADQADLEVLSRLSAGKSYWNFCLMQTEPAIYAELRERTASMLIDGAPMFLIDLEANVFGIVYGTHSDEEDEISYVITSQQRDYSKQQVHIALGGRVTSLLRIMSCYQTAKETILHYFYGSEYSGFLSYKNLQNKPFSYHYDQMELMDAMIRSINTLDKSGFSQAVDSAAGSFREMYIAPETVKKIVIHIMYKIIAFTPEGSRGQGSSVVSEIRIPEILDSMISFEGLMNHLLFCGEAIIDIQLNEQNQKSRGIVQEINQYIQEHYRESLTIKQLSEIFFLHPVYLGQLLSKKNGLHFNELLHNLRIEEAARLLRENKLRSAQVAEKVGYSNYSQFLKQFEKKMSMSPNEYRQAKF</sequence>
<dbReference type="Pfam" id="PF12833">
    <property type="entry name" value="HTH_18"/>
    <property type="match status" value="1"/>
</dbReference>
<dbReference type="AlphaFoldDB" id="A0A2Z2KIP5"/>
<dbReference type="PANTHER" id="PTHR42713">
    <property type="entry name" value="HISTIDINE KINASE-RELATED"/>
    <property type="match status" value="1"/>
</dbReference>
<keyword evidence="4" id="KW-0902">Two-component regulatory system</keyword>
<dbReference type="InterPro" id="IPR018060">
    <property type="entry name" value="HTH_AraC"/>
</dbReference>
<keyword evidence="3 8" id="KW-0597">Phosphoprotein</keyword>
<dbReference type="Gene3D" id="3.40.50.2300">
    <property type="match status" value="1"/>
</dbReference>
<evidence type="ECO:0000256" key="6">
    <source>
        <dbReference type="ARBA" id="ARBA00023125"/>
    </source>
</evidence>
<keyword evidence="6 11" id="KW-0238">DNA-binding</keyword>
<comment type="subcellular location">
    <subcellularLocation>
        <location evidence="1">Cytoplasm</location>
    </subcellularLocation>
</comment>
<evidence type="ECO:0000256" key="3">
    <source>
        <dbReference type="ARBA" id="ARBA00022553"/>
    </source>
</evidence>
<evidence type="ECO:0000259" key="10">
    <source>
        <dbReference type="PROSITE" id="PS50110"/>
    </source>
</evidence>
<dbReference type="InterPro" id="IPR001789">
    <property type="entry name" value="Sig_transdc_resp-reg_receiver"/>
</dbReference>
<dbReference type="Pfam" id="PF00072">
    <property type="entry name" value="Response_reg"/>
    <property type="match status" value="1"/>
</dbReference>
<evidence type="ECO:0000256" key="4">
    <source>
        <dbReference type="ARBA" id="ARBA00023012"/>
    </source>
</evidence>
<keyword evidence="7" id="KW-0804">Transcription</keyword>
<evidence type="ECO:0000256" key="8">
    <source>
        <dbReference type="PROSITE-ProRule" id="PRU00169"/>
    </source>
</evidence>
<feature type="domain" description="HTH araC/xylS-type" evidence="9">
    <location>
        <begin position="410"/>
        <end position="508"/>
    </location>
</feature>